<evidence type="ECO:0000256" key="1">
    <source>
        <dbReference type="ARBA" id="ARBA00009437"/>
    </source>
</evidence>
<dbReference type="GO" id="GO:0003700">
    <property type="term" value="F:DNA-binding transcription factor activity"/>
    <property type="evidence" value="ECO:0007669"/>
    <property type="project" value="InterPro"/>
</dbReference>
<dbReference type="PRINTS" id="PR00039">
    <property type="entry name" value="HTHLYSR"/>
</dbReference>
<dbReference type="RefSeq" id="WP_066210973.1">
    <property type="nucleotide sequence ID" value="NZ_FNSN01000003.1"/>
</dbReference>
<sequence>MSRPFTLTQLRYFAVVAELQNMTAAAQALNISQPALSTAMAQLQSALQTQLLVRQRPRGVRLTASGRQLAQDLKPILEQADSLYESVNGMSASLSGELKLGVFAPLAPFRLPTILQAFEAEHPEVSVSIVEADLARLQEVLLRGECDVALMYGLGLGSGFTFEVLERIPPHVLVYADHPLAVAGRSRIALRELKDDPAIVLDLPHSREYYERLYRSAGISPRVRHRFSGYETVRSFVAKGHGYAVLNQRLHNDRTYSGGRVVALELSDDFPPIEVMLVRPAGVQATRRALAFEETCRLIYGRAGSPDS</sequence>
<dbReference type="Gene3D" id="1.10.10.10">
    <property type="entry name" value="Winged helix-like DNA-binding domain superfamily/Winged helix DNA-binding domain"/>
    <property type="match status" value="1"/>
</dbReference>
<dbReference type="Gene3D" id="3.40.190.10">
    <property type="entry name" value="Periplasmic binding protein-like II"/>
    <property type="match status" value="2"/>
</dbReference>
<keyword evidence="3 6" id="KW-0238">DNA-binding</keyword>
<dbReference type="EMBL" id="FNSN01000003">
    <property type="protein sequence ID" value="SEB89930.1"/>
    <property type="molecule type" value="Genomic_DNA"/>
</dbReference>
<keyword evidence="7" id="KW-1185">Reference proteome</keyword>
<protein>
    <submittedName>
        <fullName evidence="6">DNA-binding transcriptional regulator, LysR family</fullName>
    </submittedName>
</protein>
<dbReference type="InterPro" id="IPR005119">
    <property type="entry name" value="LysR_subst-bd"/>
</dbReference>
<feature type="domain" description="HTH lysR-type" evidence="5">
    <location>
        <begin position="5"/>
        <end position="63"/>
    </location>
</feature>
<dbReference type="SUPFAM" id="SSF46785">
    <property type="entry name" value="Winged helix' DNA-binding domain"/>
    <property type="match status" value="1"/>
</dbReference>
<reference evidence="6 7" key="1">
    <citation type="submission" date="2016-10" db="EMBL/GenBank/DDBJ databases">
        <authorList>
            <person name="de Groot N.N."/>
        </authorList>
    </citation>
    <scope>NUCLEOTIDE SEQUENCE [LARGE SCALE GENOMIC DNA]</scope>
    <source>
        <strain evidence="6 7">DSM 10495</strain>
    </source>
</reference>
<keyword evidence="2" id="KW-0805">Transcription regulation</keyword>
<evidence type="ECO:0000313" key="7">
    <source>
        <dbReference type="Proteomes" id="UP000182652"/>
    </source>
</evidence>
<dbReference type="STRING" id="156980.SAMN04489745_1544"/>
<dbReference type="PANTHER" id="PTHR30346">
    <property type="entry name" value="TRANSCRIPTIONAL DUAL REGULATOR HCAR-RELATED"/>
    <property type="match status" value="1"/>
</dbReference>
<dbReference type="Pfam" id="PF00126">
    <property type="entry name" value="HTH_1"/>
    <property type="match status" value="1"/>
</dbReference>
<organism evidence="6 7">
    <name type="scientific">Arthrobacter woluwensis</name>
    <dbReference type="NCBI Taxonomy" id="156980"/>
    <lineage>
        <taxon>Bacteria</taxon>
        <taxon>Bacillati</taxon>
        <taxon>Actinomycetota</taxon>
        <taxon>Actinomycetes</taxon>
        <taxon>Micrococcales</taxon>
        <taxon>Micrococcaceae</taxon>
        <taxon>Arthrobacter</taxon>
    </lineage>
</organism>
<dbReference type="InterPro" id="IPR036390">
    <property type="entry name" value="WH_DNA-bd_sf"/>
</dbReference>
<dbReference type="Pfam" id="PF03466">
    <property type="entry name" value="LysR_substrate"/>
    <property type="match status" value="1"/>
</dbReference>
<proteinExistence type="inferred from homology"/>
<dbReference type="AlphaFoldDB" id="A0A1H4N395"/>
<dbReference type="Proteomes" id="UP000182652">
    <property type="component" value="Unassembled WGS sequence"/>
</dbReference>
<gene>
    <name evidence="6" type="ORF">SAMN04489745_1544</name>
</gene>
<evidence type="ECO:0000256" key="3">
    <source>
        <dbReference type="ARBA" id="ARBA00023125"/>
    </source>
</evidence>
<evidence type="ECO:0000256" key="2">
    <source>
        <dbReference type="ARBA" id="ARBA00023015"/>
    </source>
</evidence>
<dbReference type="PANTHER" id="PTHR30346:SF0">
    <property type="entry name" value="HCA OPERON TRANSCRIPTIONAL ACTIVATOR HCAR"/>
    <property type="match status" value="1"/>
</dbReference>
<dbReference type="InterPro" id="IPR036388">
    <property type="entry name" value="WH-like_DNA-bd_sf"/>
</dbReference>
<evidence type="ECO:0000259" key="5">
    <source>
        <dbReference type="PROSITE" id="PS50931"/>
    </source>
</evidence>
<comment type="similarity">
    <text evidence="1">Belongs to the LysR transcriptional regulatory family.</text>
</comment>
<dbReference type="SUPFAM" id="SSF53850">
    <property type="entry name" value="Periplasmic binding protein-like II"/>
    <property type="match status" value="1"/>
</dbReference>
<dbReference type="InterPro" id="IPR000847">
    <property type="entry name" value="LysR_HTH_N"/>
</dbReference>
<accession>A0A1H4N395</accession>
<dbReference type="GO" id="GO:0032993">
    <property type="term" value="C:protein-DNA complex"/>
    <property type="evidence" value="ECO:0007669"/>
    <property type="project" value="TreeGrafter"/>
</dbReference>
<dbReference type="GO" id="GO:0003677">
    <property type="term" value="F:DNA binding"/>
    <property type="evidence" value="ECO:0007669"/>
    <property type="project" value="UniProtKB-KW"/>
</dbReference>
<name>A0A1H4N395_9MICC</name>
<evidence type="ECO:0000256" key="4">
    <source>
        <dbReference type="ARBA" id="ARBA00023163"/>
    </source>
</evidence>
<evidence type="ECO:0000313" key="6">
    <source>
        <dbReference type="EMBL" id="SEB89930.1"/>
    </source>
</evidence>
<keyword evidence="4" id="KW-0804">Transcription</keyword>
<dbReference type="PROSITE" id="PS50931">
    <property type="entry name" value="HTH_LYSR"/>
    <property type="match status" value="1"/>
</dbReference>